<proteinExistence type="predicted"/>
<gene>
    <name evidence="3" type="ORF">SLUN_02535</name>
</gene>
<feature type="transmembrane region" description="Helical" evidence="1">
    <location>
        <begin position="41"/>
        <end position="61"/>
    </location>
</feature>
<protein>
    <submittedName>
        <fullName evidence="3">Endonuclease</fullName>
    </submittedName>
</protein>
<keyword evidence="1" id="KW-1133">Transmembrane helix</keyword>
<keyword evidence="3" id="KW-0378">Hydrolase</keyword>
<sequence>MKRPDSAALGKQAEKLLRLPSGWVTSRKAVSGLSGWRRGSIPALLSILVAFLLVFHATVPNTIGRLGSLLETFLPWLGSAVPGLLALALLRRSFVALIALLLPVVAWISLFGYLLFPSHESAGEITALQHNVSDENPDPAGTARILIKAQADLIALEELTPSALPALAAAMAPDYPHHATKGTVGLWSKYPLSDVRPVDIRPEGIGEDWNRGLRATARTTQGDVGVYVAHLPSVRVGLSSGFSSAWRDESAVLLGEAIAAERLDKVILLGDLNSTLDDRGLAPVSSQMNATGSGFAFSWPAALPVARIDQIMTRSATVTDFWSLPATGSDHLPIAAHIRL</sequence>
<keyword evidence="4" id="KW-1185">Reference proteome</keyword>
<dbReference type="Pfam" id="PF03372">
    <property type="entry name" value="Exo_endo_phos"/>
    <property type="match status" value="1"/>
</dbReference>
<dbReference type="OrthoDB" id="4316587at2"/>
<evidence type="ECO:0000313" key="4">
    <source>
        <dbReference type="Proteomes" id="UP000244201"/>
    </source>
</evidence>
<keyword evidence="3" id="KW-0255">Endonuclease</keyword>
<name>A0A2R4TDJ1_9ACTN</name>
<evidence type="ECO:0000313" key="3">
    <source>
        <dbReference type="EMBL" id="AVZ77173.1"/>
    </source>
</evidence>
<feature type="transmembrane region" description="Helical" evidence="1">
    <location>
        <begin position="97"/>
        <end position="116"/>
    </location>
</feature>
<dbReference type="AlphaFoldDB" id="A0A2R4TDJ1"/>
<keyword evidence="3" id="KW-0540">Nuclease</keyword>
<feature type="transmembrane region" description="Helical" evidence="1">
    <location>
        <begin position="73"/>
        <end position="90"/>
    </location>
</feature>
<feature type="domain" description="Endonuclease/exonuclease/phosphatase" evidence="2">
    <location>
        <begin position="128"/>
        <end position="331"/>
    </location>
</feature>
<dbReference type="InterPro" id="IPR036691">
    <property type="entry name" value="Endo/exonu/phosph_ase_sf"/>
</dbReference>
<keyword evidence="1" id="KW-0812">Transmembrane</keyword>
<dbReference type="EMBL" id="CP026304">
    <property type="protein sequence ID" value="AVZ77173.1"/>
    <property type="molecule type" value="Genomic_DNA"/>
</dbReference>
<organism evidence="3 4">
    <name type="scientific">Streptomyces lunaelactis</name>
    <dbReference type="NCBI Taxonomy" id="1535768"/>
    <lineage>
        <taxon>Bacteria</taxon>
        <taxon>Bacillati</taxon>
        <taxon>Actinomycetota</taxon>
        <taxon>Actinomycetes</taxon>
        <taxon>Kitasatosporales</taxon>
        <taxon>Streptomycetaceae</taxon>
        <taxon>Streptomyces</taxon>
    </lineage>
</organism>
<evidence type="ECO:0000256" key="1">
    <source>
        <dbReference type="SAM" id="Phobius"/>
    </source>
</evidence>
<dbReference type="KEGG" id="slk:SLUN_02535"/>
<evidence type="ECO:0000259" key="2">
    <source>
        <dbReference type="Pfam" id="PF03372"/>
    </source>
</evidence>
<dbReference type="InterPro" id="IPR005135">
    <property type="entry name" value="Endo/exonuclease/phosphatase"/>
</dbReference>
<keyword evidence="1" id="KW-0472">Membrane</keyword>
<reference evidence="3 4" key="1">
    <citation type="submission" date="2018-01" db="EMBL/GenBank/DDBJ databases">
        <title>Complete genome sequence of Streptomyces lunaelactis MM109T, a Ferroverdin A producer isolated from cave moonmilk deposits.</title>
        <authorList>
            <person name="Naome A."/>
            <person name="Martinet L."/>
            <person name="Maciejewska M."/>
            <person name="Anderssen S."/>
            <person name="Adam D."/>
            <person name="Tenconi E."/>
            <person name="Deflandre B."/>
            <person name="Arguelles-Arias A."/>
            <person name="Calusinska M."/>
            <person name="Copieters W."/>
            <person name="Karim L."/>
            <person name="Hanikenne M."/>
            <person name="Baurain D."/>
            <person name="van Wezel G."/>
            <person name="Smargiasso N."/>
            <person name="de Pauw E."/>
            <person name="Delfosse P."/>
            <person name="Rigali S."/>
        </authorList>
    </citation>
    <scope>NUCLEOTIDE SEQUENCE [LARGE SCALE GENOMIC DNA]</scope>
    <source>
        <strain evidence="3 4">MM109</strain>
    </source>
</reference>
<dbReference type="Proteomes" id="UP000244201">
    <property type="component" value="Chromosome"/>
</dbReference>
<accession>A0A2R4TDJ1</accession>
<dbReference type="GO" id="GO:0004519">
    <property type="term" value="F:endonuclease activity"/>
    <property type="evidence" value="ECO:0007669"/>
    <property type="project" value="UniProtKB-KW"/>
</dbReference>
<dbReference type="SUPFAM" id="SSF56219">
    <property type="entry name" value="DNase I-like"/>
    <property type="match status" value="1"/>
</dbReference>
<dbReference type="Gene3D" id="3.60.10.10">
    <property type="entry name" value="Endonuclease/exonuclease/phosphatase"/>
    <property type="match status" value="1"/>
</dbReference>